<keyword evidence="15" id="KW-1185">Reference proteome</keyword>
<keyword evidence="3 12" id="KW-0812">Transmembrane</keyword>
<keyword evidence="6" id="KW-0297">G-protein coupled receptor</keyword>
<dbReference type="InterPro" id="IPR038550">
    <property type="entry name" value="GPCR_3_9-Cys_sf"/>
</dbReference>
<dbReference type="InterPro" id="IPR050726">
    <property type="entry name" value="mGluR"/>
</dbReference>
<dbReference type="Proteomes" id="UP001249851">
    <property type="component" value="Unassembled WGS sequence"/>
</dbReference>
<dbReference type="Gene3D" id="3.40.50.2300">
    <property type="match status" value="2"/>
</dbReference>
<dbReference type="FunFam" id="2.10.50.30:FF:000004">
    <property type="entry name" value="Taste receptor type 1 member 3-like protein"/>
    <property type="match status" value="1"/>
</dbReference>
<dbReference type="GO" id="GO:0050909">
    <property type="term" value="P:sensory perception of taste"/>
    <property type="evidence" value="ECO:0007669"/>
    <property type="project" value="UniProtKB-ARBA"/>
</dbReference>
<keyword evidence="4" id="KW-0732">Signal</keyword>
<feature type="transmembrane region" description="Helical" evidence="12">
    <location>
        <begin position="744"/>
        <end position="764"/>
    </location>
</feature>
<dbReference type="PANTHER" id="PTHR24060">
    <property type="entry name" value="METABOTROPIC GLUTAMATE RECEPTOR"/>
    <property type="match status" value="1"/>
</dbReference>
<keyword evidence="7 12" id="KW-0472">Membrane</keyword>
<dbReference type="InterPro" id="IPR009030">
    <property type="entry name" value="Growth_fac_rcpt_cys_sf"/>
</dbReference>
<sequence>MASGFTASAVQDADKSRSYKPGDVILGGLFLLHYSTDEGHCGDLFPIGLGHVEAMVFAINKVNDNPKLLPNVTLGYDVRDYCEIITKAMKHSYDFVRRNEMVLHANNGSCNSGPNSRRDESRPIAAVIGPTDSGSAIVVGSLLEVAGIPVISHSATSNELSSAQYRHFFRTAPPDNQQARAMADIIEHFNWSYVAVVAMEDSYGRNGARKVETEAEKRQTFCVAFSEFIPRQNYSAKLIRVVKKVKHFPNVRVVLLWLFGSYGRRFLKEVVKHKLGDRTWILSDALATEDDVFMGLDDEEQNVVHGSLGVQPRHLTRDQHFESFVIHKSKKNEVIWWEELLKQTNNQGCPFTELYQRGNGCQEEQNVDPFKGHSSSRENRCRDALRLIDLQAVERHLREVSFKGLTGNISFDSFGDPISSSYDIVHFQRGNARLDERHTVKLVIGSWEKGREKPLRLDNKNIVWNTLESQSSMITPKSFCHEDCPPGTFQSKTTPCCFECIKCPVGTLSAEPNSFNCTECPQGQFPDESRSKCFDLPEVELAWSSTTSVLVILFGTVGMALVALCGVILYKHRKTPIIKAANRELSLILLIAIFMSFIVSILSLAKPTNSMCGSRIFLRSTLLTTFISVLILKTIKLLSAFRINIVAEGFKKFILTAKSQSLLVLALLSLHLVFLLFWFALDPPRQKRTTQQMEGTILLSCLFYHSPIGKTFQIAITFYTSFLAIVCTVYAFKARSLPENFNEARYIAFSMYILLLSAVAYYPLDIGLSASHATNLTAAGTLLSFYGLLGCMFAPKIYVIFQKPEQNTVVAVSSQVSEFSFCSNQRNRISIA</sequence>
<feature type="transmembrane region" description="Helical" evidence="12">
    <location>
        <begin position="712"/>
        <end position="732"/>
    </location>
</feature>
<dbReference type="PRINTS" id="PR00248">
    <property type="entry name" value="GPCRMGR"/>
</dbReference>
<protein>
    <submittedName>
        <fullName evidence="14">Metabotropic glutamate receptor 3</fullName>
    </submittedName>
</protein>
<feature type="transmembrane region" description="Helical" evidence="12">
    <location>
        <begin position="662"/>
        <end position="681"/>
    </location>
</feature>
<name>A0AAD9VH12_ACRCE</name>
<keyword evidence="9" id="KW-0325">Glycoprotein</keyword>
<dbReference type="InterPro" id="IPR001828">
    <property type="entry name" value="ANF_lig-bd_rcpt"/>
</dbReference>
<feature type="transmembrane region" description="Helical" evidence="12">
    <location>
        <begin position="585"/>
        <end position="604"/>
    </location>
</feature>
<evidence type="ECO:0000256" key="4">
    <source>
        <dbReference type="ARBA" id="ARBA00022729"/>
    </source>
</evidence>
<dbReference type="Pfam" id="PF00003">
    <property type="entry name" value="7tm_3"/>
    <property type="match status" value="1"/>
</dbReference>
<dbReference type="GO" id="GO:0004930">
    <property type="term" value="F:G protein-coupled receptor activity"/>
    <property type="evidence" value="ECO:0007669"/>
    <property type="project" value="UniProtKB-KW"/>
</dbReference>
<evidence type="ECO:0000256" key="8">
    <source>
        <dbReference type="ARBA" id="ARBA00023170"/>
    </source>
</evidence>
<gene>
    <name evidence="14" type="ORF">P5673_001273</name>
</gene>
<reference evidence="14" key="2">
    <citation type="journal article" date="2023" name="Science">
        <title>Genomic signatures of disease resistance in endangered staghorn corals.</title>
        <authorList>
            <person name="Vollmer S.V."/>
            <person name="Selwyn J.D."/>
            <person name="Despard B.A."/>
            <person name="Roesel C.L."/>
        </authorList>
    </citation>
    <scope>NUCLEOTIDE SEQUENCE</scope>
    <source>
        <strain evidence="14">K2</strain>
    </source>
</reference>
<keyword evidence="2" id="KW-1003">Cell membrane</keyword>
<evidence type="ECO:0000256" key="10">
    <source>
        <dbReference type="ARBA" id="ARBA00023224"/>
    </source>
</evidence>
<dbReference type="PROSITE" id="PS50259">
    <property type="entry name" value="G_PROTEIN_RECEP_F3_4"/>
    <property type="match status" value="1"/>
</dbReference>
<evidence type="ECO:0000256" key="12">
    <source>
        <dbReference type="SAM" id="Phobius"/>
    </source>
</evidence>
<evidence type="ECO:0000313" key="15">
    <source>
        <dbReference type="Proteomes" id="UP001249851"/>
    </source>
</evidence>
<evidence type="ECO:0000256" key="9">
    <source>
        <dbReference type="ARBA" id="ARBA00023180"/>
    </source>
</evidence>
<comment type="similarity">
    <text evidence="11">Belongs to the G-protein coupled receptor 3 family. TAS1R subfamily.</text>
</comment>
<evidence type="ECO:0000256" key="5">
    <source>
        <dbReference type="ARBA" id="ARBA00022989"/>
    </source>
</evidence>
<keyword evidence="8 14" id="KW-0675">Receptor</keyword>
<feature type="transmembrane region" description="Helical" evidence="12">
    <location>
        <begin position="549"/>
        <end position="570"/>
    </location>
</feature>
<feature type="transmembrane region" description="Helical" evidence="12">
    <location>
        <begin position="616"/>
        <end position="641"/>
    </location>
</feature>
<reference evidence="14" key="1">
    <citation type="journal article" date="2023" name="G3 (Bethesda)">
        <title>Whole genome assembly and annotation of the endangered Caribbean coral Acropora cervicornis.</title>
        <authorList>
            <person name="Selwyn J.D."/>
            <person name="Vollmer S.V."/>
        </authorList>
    </citation>
    <scope>NUCLEOTIDE SEQUENCE</scope>
    <source>
        <strain evidence="14">K2</strain>
    </source>
</reference>
<dbReference type="InterPro" id="IPR000337">
    <property type="entry name" value="GPCR_3"/>
</dbReference>
<evidence type="ECO:0000259" key="13">
    <source>
        <dbReference type="PROSITE" id="PS50259"/>
    </source>
</evidence>
<keyword evidence="5 12" id="KW-1133">Transmembrane helix</keyword>
<evidence type="ECO:0000256" key="7">
    <source>
        <dbReference type="ARBA" id="ARBA00023136"/>
    </source>
</evidence>
<evidence type="ECO:0000256" key="1">
    <source>
        <dbReference type="ARBA" id="ARBA00004651"/>
    </source>
</evidence>
<dbReference type="AlphaFoldDB" id="A0AAD9VH12"/>
<dbReference type="EMBL" id="JARQWQ010000002">
    <property type="protein sequence ID" value="KAK2573602.1"/>
    <property type="molecule type" value="Genomic_DNA"/>
</dbReference>
<dbReference type="Gene3D" id="2.10.50.30">
    <property type="entry name" value="GPCR, family 3, nine cysteines domain"/>
    <property type="match status" value="1"/>
</dbReference>
<dbReference type="CDD" id="cd13953">
    <property type="entry name" value="7tm_classC_mGluR-like"/>
    <property type="match status" value="1"/>
</dbReference>
<dbReference type="Pfam" id="PF01094">
    <property type="entry name" value="ANF_receptor"/>
    <property type="match status" value="1"/>
</dbReference>
<keyword evidence="10" id="KW-0807">Transducer</keyword>
<evidence type="ECO:0000256" key="2">
    <source>
        <dbReference type="ARBA" id="ARBA00022475"/>
    </source>
</evidence>
<dbReference type="InterPro" id="IPR011500">
    <property type="entry name" value="GPCR_3_9-Cys_dom"/>
</dbReference>
<feature type="domain" description="G-protein coupled receptors family 3 profile" evidence="13">
    <location>
        <begin position="547"/>
        <end position="816"/>
    </location>
</feature>
<proteinExistence type="inferred from homology"/>
<dbReference type="Pfam" id="PF07562">
    <property type="entry name" value="NCD3G"/>
    <property type="match status" value="1"/>
</dbReference>
<dbReference type="SUPFAM" id="SSF57184">
    <property type="entry name" value="Growth factor receptor domain"/>
    <property type="match status" value="1"/>
</dbReference>
<evidence type="ECO:0000313" key="14">
    <source>
        <dbReference type="EMBL" id="KAK2573602.1"/>
    </source>
</evidence>
<evidence type="ECO:0000256" key="3">
    <source>
        <dbReference type="ARBA" id="ARBA00022692"/>
    </source>
</evidence>
<dbReference type="CDD" id="cd06350">
    <property type="entry name" value="PBP1_GPCR_family_C-like"/>
    <property type="match status" value="1"/>
</dbReference>
<evidence type="ECO:0000256" key="11">
    <source>
        <dbReference type="ARBA" id="ARBA00038492"/>
    </source>
</evidence>
<dbReference type="GO" id="GO:0005886">
    <property type="term" value="C:plasma membrane"/>
    <property type="evidence" value="ECO:0007669"/>
    <property type="project" value="UniProtKB-SubCell"/>
</dbReference>
<comment type="subcellular location">
    <subcellularLocation>
        <location evidence="1">Cell membrane</location>
        <topology evidence="1">Multi-pass membrane protein</topology>
    </subcellularLocation>
</comment>
<dbReference type="InterPro" id="IPR017978">
    <property type="entry name" value="GPCR_3_C"/>
</dbReference>
<evidence type="ECO:0000256" key="6">
    <source>
        <dbReference type="ARBA" id="ARBA00023040"/>
    </source>
</evidence>
<accession>A0AAD9VH12</accession>
<dbReference type="SUPFAM" id="SSF53822">
    <property type="entry name" value="Periplasmic binding protein-like I"/>
    <property type="match status" value="1"/>
</dbReference>
<comment type="caution">
    <text evidence="14">The sequence shown here is derived from an EMBL/GenBank/DDBJ whole genome shotgun (WGS) entry which is preliminary data.</text>
</comment>
<dbReference type="FunFam" id="3.40.50.2300:FF:000016">
    <property type="entry name" value="Taste 1 receptor member 2"/>
    <property type="match status" value="1"/>
</dbReference>
<organism evidence="14 15">
    <name type="scientific">Acropora cervicornis</name>
    <name type="common">Staghorn coral</name>
    <dbReference type="NCBI Taxonomy" id="6130"/>
    <lineage>
        <taxon>Eukaryota</taxon>
        <taxon>Metazoa</taxon>
        <taxon>Cnidaria</taxon>
        <taxon>Anthozoa</taxon>
        <taxon>Hexacorallia</taxon>
        <taxon>Scleractinia</taxon>
        <taxon>Astrocoeniina</taxon>
        <taxon>Acroporidae</taxon>
        <taxon>Acropora</taxon>
    </lineage>
</organism>
<dbReference type="InterPro" id="IPR028082">
    <property type="entry name" value="Peripla_BP_I"/>
</dbReference>
<feature type="transmembrane region" description="Helical" evidence="12">
    <location>
        <begin position="776"/>
        <end position="794"/>
    </location>
</feature>